<protein>
    <submittedName>
        <fullName evidence="2">Uncharacterized protein</fullName>
    </submittedName>
</protein>
<evidence type="ECO:0000313" key="3">
    <source>
        <dbReference type="Proteomes" id="UP000314294"/>
    </source>
</evidence>
<accession>A0A4Z2GP79</accession>
<sequence>MDSLVWAMSEMTPSVMMRSTKYWEPSFTDAAYLLRVLRVPVLHQGGERKPSLTCTGHFRGTEEKRMELTRLEDDPGPGPSSPYQGELVGHPSVGRQLGSEAESRKHLVAVVVLDDFSHGLQGHGVGVQLMLLIEQCPNEERKRRGQERRGQERRGEERREGDRRGEDRRGEKGRGEKRTGEERTGGEEGRESRGGKEEERRER</sequence>
<evidence type="ECO:0000256" key="1">
    <source>
        <dbReference type="SAM" id="MobiDB-lite"/>
    </source>
</evidence>
<gene>
    <name evidence="2" type="ORF">EYF80_034604</name>
</gene>
<reference evidence="2 3" key="1">
    <citation type="submission" date="2019-03" db="EMBL/GenBank/DDBJ databases">
        <title>First draft genome of Liparis tanakae, snailfish: a comprehensive survey of snailfish specific genes.</title>
        <authorList>
            <person name="Kim W."/>
            <person name="Song I."/>
            <person name="Jeong J.-H."/>
            <person name="Kim D."/>
            <person name="Kim S."/>
            <person name="Ryu S."/>
            <person name="Song J.Y."/>
            <person name="Lee S.K."/>
        </authorList>
    </citation>
    <scope>NUCLEOTIDE SEQUENCE [LARGE SCALE GENOMIC DNA]</scope>
    <source>
        <tissue evidence="2">Muscle</tissue>
    </source>
</reference>
<name>A0A4Z2GP79_9TELE</name>
<proteinExistence type="predicted"/>
<feature type="region of interest" description="Disordered" evidence="1">
    <location>
        <begin position="69"/>
        <end position="100"/>
    </location>
</feature>
<keyword evidence="3" id="KW-1185">Reference proteome</keyword>
<dbReference type="Proteomes" id="UP000314294">
    <property type="component" value="Unassembled WGS sequence"/>
</dbReference>
<evidence type="ECO:0000313" key="2">
    <source>
        <dbReference type="EMBL" id="TNN55159.1"/>
    </source>
</evidence>
<dbReference type="AlphaFoldDB" id="A0A4Z2GP79"/>
<comment type="caution">
    <text evidence="2">The sequence shown here is derived from an EMBL/GenBank/DDBJ whole genome shotgun (WGS) entry which is preliminary data.</text>
</comment>
<organism evidence="2 3">
    <name type="scientific">Liparis tanakae</name>
    <name type="common">Tanaka's snailfish</name>
    <dbReference type="NCBI Taxonomy" id="230148"/>
    <lineage>
        <taxon>Eukaryota</taxon>
        <taxon>Metazoa</taxon>
        <taxon>Chordata</taxon>
        <taxon>Craniata</taxon>
        <taxon>Vertebrata</taxon>
        <taxon>Euteleostomi</taxon>
        <taxon>Actinopterygii</taxon>
        <taxon>Neopterygii</taxon>
        <taxon>Teleostei</taxon>
        <taxon>Neoteleostei</taxon>
        <taxon>Acanthomorphata</taxon>
        <taxon>Eupercaria</taxon>
        <taxon>Perciformes</taxon>
        <taxon>Cottioidei</taxon>
        <taxon>Cottales</taxon>
        <taxon>Liparidae</taxon>
        <taxon>Liparis</taxon>
    </lineage>
</organism>
<dbReference type="EMBL" id="SRLO01000463">
    <property type="protein sequence ID" value="TNN55159.1"/>
    <property type="molecule type" value="Genomic_DNA"/>
</dbReference>
<feature type="region of interest" description="Disordered" evidence="1">
    <location>
        <begin position="139"/>
        <end position="203"/>
    </location>
</feature>